<keyword evidence="3" id="KW-1185">Reference proteome</keyword>
<protein>
    <submittedName>
        <fullName evidence="2">Uncharacterized protein</fullName>
    </submittedName>
</protein>
<evidence type="ECO:0000313" key="2">
    <source>
        <dbReference type="EMBL" id="KAK6948181.1"/>
    </source>
</evidence>
<organism evidence="2 3">
    <name type="scientific">Daldinia eschscholtzii</name>
    <dbReference type="NCBI Taxonomy" id="292717"/>
    <lineage>
        <taxon>Eukaryota</taxon>
        <taxon>Fungi</taxon>
        <taxon>Dikarya</taxon>
        <taxon>Ascomycota</taxon>
        <taxon>Pezizomycotina</taxon>
        <taxon>Sordariomycetes</taxon>
        <taxon>Xylariomycetidae</taxon>
        <taxon>Xylariales</taxon>
        <taxon>Hypoxylaceae</taxon>
        <taxon>Daldinia</taxon>
    </lineage>
</organism>
<comment type="caution">
    <text evidence="2">The sequence shown here is derived from an EMBL/GenBank/DDBJ whole genome shotgun (WGS) entry which is preliminary data.</text>
</comment>
<evidence type="ECO:0000313" key="3">
    <source>
        <dbReference type="Proteomes" id="UP001369815"/>
    </source>
</evidence>
<gene>
    <name evidence="2" type="ORF">Daesc_009945</name>
</gene>
<keyword evidence="1" id="KW-0732">Signal</keyword>
<sequence length="242" mass="27004">MFLLTILLPSLISQADANPAASTNDSLSTLTSLTSLTDGVHLTTLPNGTVIFENVTAGDERFNEHWQYANNDECQWVMTYIPVVSSECTEYCEANSYNWGYKYHRLRYHIKLSGNGQHPQSWCDNFKARMMRNCAVGQPDFFNCNTGRAPAQPGLDSWAATPVGVVVMPGVNLRFDFNPDWNPRDAQHDCVRSAIREATCAGTTFTNGLRCIPVLYKSPNAGAVSTRPIYMNRVLMLIPRDV</sequence>
<dbReference type="Proteomes" id="UP001369815">
    <property type="component" value="Unassembled WGS sequence"/>
</dbReference>
<reference evidence="2 3" key="1">
    <citation type="journal article" date="2024" name="Front Chem Biol">
        <title>Unveiling the potential of Daldinia eschscholtzii MFLUCC 19-0629 through bioactivity and bioinformatics studies for enhanced sustainable agriculture production.</title>
        <authorList>
            <person name="Brooks S."/>
            <person name="Weaver J.A."/>
            <person name="Klomchit A."/>
            <person name="Alharthi S.A."/>
            <person name="Onlamun T."/>
            <person name="Nurani R."/>
            <person name="Vong T.K."/>
            <person name="Alberti F."/>
            <person name="Greco C."/>
        </authorList>
    </citation>
    <scope>NUCLEOTIDE SEQUENCE [LARGE SCALE GENOMIC DNA]</scope>
    <source>
        <strain evidence="2">MFLUCC 19-0629</strain>
    </source>
</reference>
<accession>A0AAX6M7K1</accession>
<dbReference type="EMBL" id="JBANMG010000010">
    <property type="protein sequence ID" value="KAK6948181.1"/>
    <property type="molecule type" value="Genomic_DNA"/>
</dbReference>
<dbReference type="AlphaFoldDB" id="A0AAX6M7K1"/>
<proteinExistence type="predicted"/>
<evidence type="ECO:0000256" key="1">
    <source>
        <dbReference type="SAM" id="SignalP"/>
    </source>
</evidence>
<feature type="chain" id="PRO_5043545318" evidence="1">
    <location>
        <begin position="18"/>
        <end position="242"/>
    </location>
</feature>
<feature type="signal peptide" evidence="1">
    <location>
        <begin position="1"/>
        <end position="17"/>
    </location>
</feature>
<name>A0AAX6M7K1_9PEZI</name>